<dbReference type="InterPro" id="IPR039421">
    <property type="entry name" value="Type_1_exporter"/>
</dbReference>
<dbReference type="OrthoDB" id="9808328at2"/>
<keyword evidence="7 9" id="KW-1133">Transmembrane helix</keyword>
<keyword evidence="6 12" id="KW-0067">ATP-binding</keyword>
<feature type="transmembrane region" description="Helical" evidence="9">
    <location>
        <begin position="176"/>
        <end position="192"/>
    </location>
</feature>
<dbReference type="InterPro" id="IPR003439">
    <property type="entry name" value="ABC_transporter-like_ATP-bd"/>
</dbReference>
<dbReference type="Gene3D" id="3.40.50.300">
    <property type="entry name" value="P-loop containing nucleotide triphosphate hydrolases"/>
    <property type="match status" value="1"/>
</dbReference>
<gene>
    <name evidence="12" type="ORF">SAMN05878503_11944</name>
</gene>
<evidence type="ECO:0000259" key="10">
    <source>
        <dbReference type="PROSITE" id="PS50893"/>
    </source>
</evidence>
<feature type="transmembrane region" description="Helical" evidence="9">
    <location>
        <begin position="259"/>
        <end position="282"/>
    </location>
</feature>
<evidence type="ECO:0000256" key="2">
    <source>
        <dbReference type="ARBA" id="ARBA00022448"/>
    </source>
</evidence>
<evidence type="ECO:0000256" key="3">
    <source>
        <dbReference type="ARBA" id="ARBA00022475"/>
    </source>
</evidence>
<dbReference type="GO" id="GO:0015421">
    <property type="term" value="F:ABC-type oligopeptide transporter activity"/>
    <property type="evidence" value="ECO:0007669"/>
    <property type="project" value="TreeGrafter"/>
</dbReference>
<dbReference type="PROSITE" id="PS50893">
    <property type="entry name" value="ABC_TRANSPORTER_2"/>
    <property type="match status" value="1"/>
</dbReference>
<evidence type="ECO:0000313" key="13">
    <source>
        <dbReference type="Proteomes" id="UP000219467"/>
    </source>
</evidence>
<dbReference type="PROSITE" id="PS50929">
    <property type="entry name" value="ABC_TM1F"/>
    <property type="match status" value="1"/>
</dbReference>
<dbReference type="FunFam" id="3.40.50.300:FF:000221">
    <property type="entry name" value="Multidrug ABC transporter ATP-binding protein"/>
    <property type="match status" value="1"/>
</dbReference>
<dbReference type="GO" id="GO:0016887">
    <property type="term" value="F:ATP hydrolysis activity"/>
    <property type="evidence" value="ECO:0007669"/>
    <property type="project" value="InterPro"/>
</dbReference>
<evidence type="ECO:0000256" key="4">
    <source>
        <dbReference type="ARBA" id="ARBA00022692"/>
    </source>
</evidence>
<proteinExistence type="predicted"/>
<evidence type="ECO:0000259" key="11">
    <source>
        <dbReference type="PROSITE" id="PS50929"/>
    </source>
</evidence>
<keyword evidence="4 9" id="KW-0812">Transmembrane</keyword>
<dbReference type="PANTHER" id="PTHR43394">
    <property type="entry name" value="ATP-DEPENDENT PERMEASE MDL1, MITOCHONDRIAL"/>
    <property type="match status" value="1"/>
</dbReference>
<dbReference type="InterPro" id="IPR027417">
    <property type="entry name" value="P-loop_NTPase"/>
</dbReference>
<feature type="domain" description="ABC transporter" evidence="10">
    <location>
        <begin position="355"/>
        <end position="589"/>
    </location>
</feature>
<dbReference type="InterPro" id="IPR017871">
    <property type="entry name" value="ABC_transporter-like_CS"/>
</dbReference>
<keyword evidence="5" id="KW-0547">Nucleotide-binding</keyword>
<evidence type="ECO:0000256" key="1">
    <source>
        <dbReference type="ARBA" id="ARBA00004651"/>
    </source>
</evidence>
<dbReference type="PANTHER" id="PTHR43394:SF1">
    <property type="entry name" value="ATP-BINDING CASSETTE SUB-FAMILY B MEMBER 10, MITOCHONDRIAL"/>
    <property type="match status" value="1"/>
</dbReference>
<keyword evidence="3" id="KW-1003">Cell membrane</keyword>
<protein>
    <submittedName>
        <fullName evidence="12">ATP-binding cassette subfamily B protein</fullName>
    </submittedName>
</protein>
<dbReference type="AlphaFoldDB" id="A0A285D353"/>
<dbReference type="EMBL" id="OAOQ01000019">
    <property type="protein sequence ID" value="SNX74115.1"/>
    <property type="molecule type" value="Genomic_DNA"/>
</dbReference>
<dbReference type="Proteomes" id="UP000219467">
    <property type="component" value="Unassembled WGS sequence"/>
</dbReference>
<dbReference type="InterPro" id="IPR036640">
    <property type="entry name" value="ABC1_TM_sf"/>
</dbReference>
<dbReference type="RefSeq" id="WP_097031556.1">
    <property type="nucleotide sequence ID" value="NZ_OAOQ01000019.1"/>
</dbReference>
<feature type="domain" description="ABC transmembrane type-1" evidence="11">
    <location>
        <begin position="38"/>
        <end position="321"/>
    </location>
</feature>
<keyword evidence="13" id="KW-1185">Reference proteome</keyword>
<evidence type="ECO:0000256" key="7">
    <source>
        <dbReference type="ARBA" id="ARBA00022989"/>
    </source>
</evidence>
<evidence type="ECO:0000256" key="5">
    <source>
        <dbReference type="ARBA" id="ARBA00022741"/>
    </source>
</evidence>
<dbReference type="Pfam" id="PF00664">
    <property type="entry name" value="ABC_membrane"/>
    <property type="match status" value="1"/>
</dbReference>
<dbReference type="Pfam" id="PF00005">
    <property type="entry name" value="ABC_tran"/>
    <property type="match status" value="1"/>
</dbReference>
<evidence type="ECO:0000256" key="6">
    <source>
        <dbReference type="ARBA" id="ARBA00022840"/>
    </source>
</evidence>
<dbReference type="GO" id="GO:0005524">
    <property type="term" value="F:ATP binding"/>
    <property type="evidence" value="ECO:0007669"/>
    <property type="project" value="UniProtKB-KW"/>
</dbReference>
<comment type="subcellular location">
    <subcellularLocation>
        <location evidence="1">Cell membrane</location>
        <topology evidence="1">Multi-pass membrane protein</topology>
    </subcellularLocation>
</comment>
<keyword evidence="2" id="KW-0813">Transport</keyword>
<dbReference type="SUPFAM" id="SSF90123">
    <property type="entry name" value="ABC transporter transmembrane region"/>
    <property type="match status" value="1"/>
</dbReference>
<dbReference type="InterPro" id="IPR011527">
    <property type="entry name" value="ABC1_TM_dom"/>
</dbReference>
<evidence type="ECO:0000313" key="12">
    <source>
        <dbReference type="EMBL" id="SNX74115.1"/>
    </source>
</evidence>
<organism evidence="12 13">
    <name type="scientific">Cereibacter ovatus</name>
    <dbReference type="NCBI Taxonomy" id="439529"/>
    <lineage>
        <taxon>Bacteria</taxon>
        <taxon>Pseudomonadati</taxon>
        <taxon>Pseudomonadota</taxon>
        <taxon>Alphaproteobacteria</taxon>
        <taxon>Rhodobacterales</taxon>
        <taxon>Paracoccaceae</taxon>
        <taxon>Cereibacter</taxon>
    </lineage>
</organism>
<accession>A0A285D353</accession>
<sequence>MTRRGRQALQNGPHGRAPRSLLWRLLRESVPQHRGKYLAAIVAMVLVAVSTAMTAWVMGAIVDSMNDSENRGRIFLVAAAVAVVFFMKGAASFAQMVLMTKAGSSIVAEKQIQLYNRLLEQGLNYFSTTDSSNVLVRVTQSAQRARKVIDTIVTGFVRDALTLLGLVGVMVYQQPVLSLVCLVVGPVALFFIQKILARVRALTAQELSGQAEIIKVVQETATGVRVIKAFALERRMALRMENAVRRVEKRINKMARLEAATTPLMDTLTGLAIAGVVMLSAVSVFGQSVGTPGQLMSFVTAFLMAYEPAKRLSKMRVSIERGMKGVQMMYDLLDQPRMMIDPPDAVDLPDGPGALKLEGVRFGYPRGKAVIDGITLDFPTGRTTALVGPSGGGKSTLLNLILRLYDPDEGRITLDGCDLRQATAASLRRKIAYVGQDTFLFSATVMENLRLVRPNATDDEVHKAARIAHADEFIQTLPQGYDTPIGENGAFLSGGQRQRLAIARAVLRQAPILLLDEATSALDSHSEAMVRDALDRITVGVTTIVVAHRLSTVLKADLICYLEGGRIVETGSLDQLLTRNGRFRALYEQQFAPA</sequence>
<reference evidence="13" key="1">
    <citation type="submission" date="2017-08" db="EMBL/GenBank/DDBJ databases">
        <authorList>
            <person name="Varghese N."/>
            <person name="Submissions S."/>
        </authorList>
    </citation>
    <scope>NUCLEOTIDE SEQUENCE [LARGE SCALE GENOMIC DNA]</scope>
    <source>
        <strain evidence="13">JA234</strain>
    </source>
</reference>
<dbReference type="GO" id="GO:0005886">
    <property type="term" value="C:plasma membrane"/>
    <property type="evidence" value="ECO:0007669"/>
    <property type="project" value="UniProtKB-SubCell"/>
</dbReference>
<dbReference type="InterPro" id="IPR003593">
    <property type="entry name" value="AAA+_ATPase"/>
</dbReference>
<dbReference type="CDD" id="cd18552">
    <property type="entry name" value="ABC_6TM_MsbA_like"/>
    <property type="match status" value="1"/>
</dbReference>
<dbReference type="SMART" id="SM00382">
    <property type="entry name" value="AAA"/>
    <property type="match status" value="1"/>
</dbReference>
<dbReference type="PROSITE" id="PS00211">
    <property type="entry name" value="ABC_TRANSPORTER_1"/>
    <property type="match status" value="1"/>
</dbReference>
<dbReference type="Gene3D" id="1.20.1560.10">
    <property type="entry name" value="ABC transporter type 1, transmembrane domain"/>
    <property type="match status" value="1"/>
</dbReference>
<evidence type="ECO:0000256" key="8">
    <source>
        <dbReference type="ARBA" id="ARBA00023136"/>
    </source>
</evidence>
<feature type="transmembrane region" description="Helical" evidence="9">
    <location>
        <begin position="74"/>
        <end position="94"/>
    </location>
</feature>
<dbReference type="SUPFAM" id="SSF52540">
    <property type="entry name" value="P-loop containing nucleoside triphosphate hydrolases"/>
    <property type="match status" value="1"/>
</dbReference>
<feature type="transmembrane region" description="Helical" evidence="9">
    <location>
        <begin position="148"/>
        <end position="170"/>
    </location>
</feature>
<keyword evidence="8 9" id="KW-0472">Membrane</keyword>
<evidence type="ECO:0000256" key="9">
    <source>
        <dbReference type="SAM" id="Phobius"/>
    </source>
</evidence>
<name>A0A285D353_9RHOB</name>
<feature type="transmembrane region" description="Helical" evidence="9">
    <location>
        <begin position="37"/>
        <end position="62"/>
    </location>
</feature>